<evidence type="ECO:0000313" key="5">
    <source>
        <dbReference type="EMBL" id="GBG24550.1"/>
    </source>
</evidence>
<evidence type="ECO:0000256" key="2">
    <source>
        <dbReference type="SAM" id="MobiDB-lite"/>
    </source>
</evidence>
<feature type="region of interest" description="Disordered" evidence="2">
    <location>
        <begin position="1"/>
        <end position="42"/>
    </location>
</feature>
<feature type="transmembrane region" description="Helical" evidence="3">
    <location>
        <begin position="183"/>
        <end position="216"/>
    </location>
</feature>
<comment type="caution">
    <text evidence="5">The sequence shown here is derived from an EMBL/GenBank/DDBJ whole genome shotgun (WGS) entry which is preliminary data.</text>
</comment>
<dbReference type="AlphaFoldDB" id="A0A2R5G0M4"/>
<keyword evidence="6" id="KW-1185">Reference proteome</keyword>
<dbReference type="PANTHER" id="PTHR46225:SF19">
    <property type="entry name" value="RING-TYPE DOMAIN-CONTAINING PROTEIN"/>
    <property type="match status" value="1"/>
</dbReference>
<evidence type="ECO:0000313" key="6">
    <source>
        <dbReference type="Proteomes" id="UP000241890"/>
    </source>
</evidence>
<evidence type="ECO:0000256" key="3">
    <source>
        <dbReference type="SAM" id="Phobius"/>
    </source>
</evidence>
<sequence length="358" mass="39307">MYDPVPNREAQNEENEASPIIRRVGSADSVQSASSRGSSIGASNTRNVRINVIQDGVSQRLSRTQVGPDGSTRGNYALVVLQTAMQLPPALAALVMVPITAKTESCNQPLAFWAFCYALTLLAALAVSWTIYFEPTEEVSEMSRQRRMAESLRKPLENFALGWLIMGQVWLQGASDCSDSAPALLTLCFWLVIIGYCYFLLPCIIIVLMLPFLCFCLPCVIRLLSRFIEQNEAGLNKGATQDAIDSLPLKKYHQGLIQDEADPQCVICLSSYEPDQDVRFLPCDARHHFHASCVDGWLKVNASCPICRGRIDGSEAEGDNESSTVDLEAGSINASDFDEADDEARRPLASSSRSLSRT</sequence>
<dbReference type="PANTHER" id="PTHR46225">
    <property type="entry name" value="C3H4 TYPE ZINC FINGER PROTEIN"/>
    <property type="match status" value="1"/>
</dbReference>
<dbReference type="SMART" id="SM00184">
    <property type="entry name" value="RING"/>
    <property type="match status" value="1"/>
</dbReference>
<keyword evidence="3" id="KW-1133">Transmembrane helix</keyword>
<dbReference type="GO" id="GO:0008270">
    <property type="term" value="F:zinc ion binding"/>
    <property type="evidence" value="ECO:0007669"/>
    <property type="project" value="UniProtKB-KW"/>
</dbReference>
<gene>
    <name evidence="5" type="ORF">FCC1311_007692</name>
</gene>
<keyword evidence="1" id="KW-0863">Zinc-finger</keyword>
<dbReference type="Proteomes" id="UP000241890">
    <property type="component" value="Unassembled WGS sequence"/>
</dbReference>
<dbReference type="EMBL" id="BEYU01000006">
    <property type="protein sequence ID" value="GBG24550.1"/>
    <property type="molecule type" value="Genomic_DNA"/>
</dbReference>
<evidence type="ECO:0000259" key="4">
    <source>
        <dbReference type="PROSITE" id="PS50089"/>
    </source>
</evidence>
<feature type="compositionally biased region" description="Low complexity" evidence="2">
    <location>
        <begin position="26"/>
        <end position="42"/>
    </location>
</feature>
<dbReference type="InParanoid" id="A0A2R5G0M4"/>
<reference evidence="5 6" key="1">
    <citation type="submission" date="2017-12" db="EMBL/GenBank/DDBJ databases">
        <title>Sequencing, de novo assembly and annotation of complete genome of a new Thraustochytrid species, strain FCC1311.</title>
        <authorList>
            <person name="Sedici K."/>
            <person name="Godart F."/>
            <person name="Aiese Cigliano R."/>
            <person name="Sanseverino W."/>
            <person name="Barakat M."/>
            <person name="Ortet P."/>
            <person name="Marechal E."/>
            <person name="Cagnac O."/>
            <person name="Amato A."/>
        </authorList>
    </citation>
    <scope>NUCLEOTIDE SEQUENCE [LARGE SCALE GENOMIC DNA]</scope>
</reference>
<feature type="transmembrane region" description="Helical" evidence="3">
    <location>
        <begin position="111"/>
        <end position="134"/>
    </location>
</feature>
<feature type="transmembrane region" description="Helical" evidence="3">
    <location>
        <begin position="76"/>
        <end position="99"/>
    </location>
</feature>
<keyword evidence="1" id="KW-0862">Zinc</keyword>
<dbReference type="SUPFAM" id="SSF57850">
    <property type="entry name" value="RING/U-box"/>
    <property type="match status" value="1"/>
</dbReference>
<feature type="domain" description="RING-type" evidence="4">
    <location>
        <begin position="265"/>
        <end position="308"/>
    </location>
</feature>
<protein>
    <submittedName>
        <fullName evidence="5">E3 ubiquitin-protein ligase RNF13</fullName>
    </submittedName>
</protein>
<name>A0A2R5G0M4_9STRA</name>
<dbReference type="PROSITE" id="PS50089">
    <property type="entry name" value="ZF_RING_2"/>
    <property type="match status" value="1"/>
</dbReference>
<keyword evidence="1" id="KW-0479">Metal-binding</keyword>
<accession>A0A2R5G0M4</accession>
<dbReference type="InterPro" id="IPR013083">
    <property type="entry name" value="Znf_RING/FYVE/PHD"/>
</dbReference>
<dbReference type="OrthoDB" id="198642at2759"/>
<feature type="compositionally biased region" description="Low complexity" evidence="2">
    <location>
        <begin position="347"/>
        <end position="358"/>
    </location>
</feature>
<keyword evidence="3" id="KW-0472">Membrane</keyword>
<dbReference type="InterPro" id="IPR001841">
    <property type="entry name" value="Znf_RING"/>
</dbReference>
<proteinExistence type="predicted"/>
<dbReference type="Pfam" id="PF13639">
    <property type="entry name" value="zf-RING_2"/>
    <property type="match status" value="1"/>
</dbReference>
<organism evidence="5 6">
    <name type="scientific">Hondaea fermentalgiana</name>
    <dbReference type="NCBI Taxonomy" id="2315210"/>
    <lineage>
        <taxon>Eukaryota</taxon>
        <taxon>Sar</taxon>
        <taxon>Stramenopiles</taxon>
        <taxon>Bigyra</taxon>
        <taxon>Labyrinthulomycetes</taxon>
        <taxon>Thraustochytrida</taxon>
        <taxon>Thraustochytriidae</taxon>
        <taxon>Hondaea</taxon>
    </lineage>
</organism>
<keyword evidence="3" id="KW-0812">Transmembrane</keyword>
<evidence type="ECO:0000256" key="1">
    <source>
        <dbReference type="PROSITE-ProRule" id="PRU00175"/>
    </source>
</evidence>
<dbReference type="Gene3D" id="3.30.40.10">
    <property type="entry name" value="Zinc/RING finger domain, C3HC4 (zinc finger)"/>
    <property type="match status" value="1"/>
</dbReference>
<feature type="region of interest" description="Disordered" evidence="2">
    <location>
        <begin position="314"/>
        <end position="358"/>
    </location>
</feature>